<feature type="domain" description="Cation-transporting P-type ATPase N-terminal" evidence="11">
    <location>
        <begin position="8"/>
        <end position="82"/>
    </location>
</feature>
<dbReference type="Gene3D" id="1.20.1110.10">
    <property type="entry name" value="Calcium-transporting ATPase, transmembrane domain"/>
    <property type="match status" value="1"/>
</dbReference>
<accession>A0A291G9G5</accession>
<dbReference type="SFLD" id="SFLDG00002">
    <property type="entry name" value="C1.7:_P-type_atpase_like"/>
    <property type="match status" value="1"/>
</dbReference>
<evidence type="ECO:0000256" key="3">
    <source>
        <dbReference type="ARBA" id="ARBA00022692"/>
    </source>
</evidence>
<feature type="transmembrane region" description="Helical" evidence="10">
    <location>
        <begin position="279"/>
        <end position="300"/>
    </location>
</feature>
<feature type="transmembrane region" description="Helical" evidence="10">
    <location>
        <begin position="54"/>
        <end position="80"/>
    </location>
</feature>
<dbReference type="GO" id="GO:0012505">
    <property type="term" value="C:endomembrane system"/>
    <property type="evidence" value="ECO:0007669"/>
    <property type="project" value="UniProtKB-SubCell"/>
</dbReference>
<dbReference type="GO" id="GO:0015662">
    <property type="term" value="F:P-type ion transporter activity"/>
    <property type="evidence" value="ECO:0007669"/>
    <property type="project" value="UniProtKB-ARBA"/>
</dbReference>
<dbReference type="RefSeq" id="WP_096805003.1">
    <property type="nucleotide sequence ID" value="NZ_CP022196.1"/>
</dbReference>
<dbReference type="AlphaFoldDB" id="A0A291G9G5"/>
<name>A0A291G9G5_9RHOB</name>
<dbReference type="GO" id="GO:0005524">
    <property type="term" value="F:ATP binding"/>
    <property type="evidence" value="ECO:0007669"/>
    <property type="project" value="UniProtKB-KW"/>
</dbReference>
<dbReference type="SUPFAM" id="SSF56784">
    <property type="entry name" value="HAD-like"/>
    <property type="match status" value="1"/>
</dbReference>
<dbReference type="InterPro" id="IPR006068">
    <property type="entry name" value="ATPase_P-typ_cation-transptr_C"/>
</dbReference>
<dbReference type="NCBIfam" id="TIGR01494">
    <property type="entry name" value="ATPase_P-type"/>
    <property type="match status" value="2"/>
</dbReference>
<dbReference type="Proteomes" id="UP000217935">
    <property type="component" value="Chromosome"/>
</dbReference>
<feature type="transmembrane region" description="Helical" evidence="10">
    <location>
        <begin position="678"/>
        <end position="699"/>
    </location>
</feature>
<dbReference type="SFLD" id="SFLDS00003">
    <property type="entry name" value="Haloacid_Dehalogenase"/>
    <property type="match status" value="1"/>
</dbReference>
<evidence type="ECO:0000256" key="7">
    <source>
        <dbReference type="ARBA" id="ARBA00022967"/>
    </source>
</evidence>
<dbReference type="GO" id="GO:0016887">
    <property type="term" value="F:ATP hydrolysis activity"/>
    <property type="evidence" value="ECO:0007669"/>
    <property type="project" value="InterPro"/>
</dbReference>
<keyword evidence="4" id="KW-0547">Nucleotide-binding</keyword>
<dbReference type="STRING" id="1758178.GCA_001550095_02826"/>
<dbReference type="SUPFAM" id="SSF81653">
    <property type="entry name" value="Calcium ATPase, transduction domain A"/>
    <property type="match status" value="1"/>
</dbReference>
<dbReference type="GO" id="GO:0016020">
    <property type="term" value="C:membrane"/>
    <property type="evidence" value="ECO:0007669"/>
    <property type="project" value="InterPro"/>
</dbReference>
<evidence type="ECO:0000256" key="6">
    <source>
        <dbReference type="ARBA" id="ARBA00022842"/>
    </source>
</evidence>
<evidence type="ECO:0000259" key="11">
    <source>
        <dbReference type="SMART" id="SM00831"/>
    </source>
</evidence>
<evidence type="ECO:0000313" key="12">
    <source>
        <dbReference type="EMBL" id="ATG46821.1"/>
    </source>
</evidence>
<evidence type="ECO:0000256" key="9">
    <source>
        <dbReference type="ARBA" id="ARBA00023136"/>
    </source>
</evidence>
<keyword evidence="8 10" id="KW-1133">Transmembrane helix</keyword>
<feature type="transmembrane region" description="Helical" evidence="10">
    <location>
        <begin position="854"/>
        <end position="874"/>
    </location>
</feature>
<dbReference type="Gene3D" id="3.40.50.1000">
    <property type="entry name" value="HAD superfamily/HAD-like"/>
    <property type="match status" value="1"/>
</dbReference>
<dbReference type="InterPro" id="IPR008250">
    <property type="entry name" value="ATPase_P-typ_transduc_dom_A_sf"/>
</dbReference>
<evidence type="ECO:0000256" key="1">
    <source>
        <dbReference type="ARBA" id="ARBA00004127"/>
    </source>
</evidence>
<dbReference type="Pfam" id="PF00689">
    <property type="entry name" value="Cation_ATPase_C"/>
    <property type="match status" value="1"/>
</dbReference>
<dbReference type="PROSITE" id="PS00154">
    <property type="entry name" value="ATPASE_E1_E2"/>
    <property type="match status" value="1"/>
</dbReference>
<dbReference type="OrthoDB" id="9807843at2"/>
<evidence type="ECO:0000256" key="2">
    <source>
        <dbReference type="ARBA" id="ARBA00022553"/>
    </source>
</evidence>
<dbReference type="Pfam" id="PF00122">
    <property type="entry name" value="E1-E2_ATPase"/>
    <property type="match status" value="1"/>
</dbReference>
<evidence type="ECO:0000256" key="10">
    <source>
        <dbReference type="SAM" id="Phobius"/>
    </source>
</evidence>
<keyword evidence="9 10" id="KW-0472">Membrane</keyword>
<evidence type="ECO:0000313" key="13">
    <source>
        <dbReference type="Proteomes" id="UP000217935"/>
    </source>
</evidence>
<reference evidence="12 13" key="1">
    <citation type="submission" date="2017-06" db="EMBL/GenBank/DDBJ databases">
        <title>Celeribacter sp. TSPH2 complete genome sequence.</title>
        <authorList>
            <person name="Woo J.-H."/>
            <person name="Kim H.-S."/>
        </authorList>
    </citation>
    <scope>NUCLEOTIDE SEQUENCE [LARGE SCALE GENOMIC DNA]</scope>
    <source>
        <strain evidence="12 13">TSPH2</strain>
    </source>
</reference>
<organism evidence="12 13">
    <name type="scientific">Celeribacter ethanolicus</name>
    <dbReference type="NCBI Taxonomy" id="1758178"/>
    <lineage>
        <taxon>Bacteria</taxon>
        <taxon>Pseudomonadati</taxon>
        <taxon>Pseudomonadota</taxon>
        <taxon>Alphaproteobacteria</taxon>
        <taxon>Rhodobacterales</taxon>
        <taxon>Roseobacteraceae</taxon>
        <taxon>Celeribacter</taxon>
    </lineage>
</organism>
<feature type="transmembrane region" description="Helical" evidence="10">
    <location>
        <begin position="250"/>
        <end position="267"/>
    </location>
</feature>
<dbReference type="Pfam" id="PF00690">
    <property type="entry name" value="Cation_ATPase_N"/>
    <property type="match status" value="1"/>
</dbReference>
<evidence type="ECO:0000256" key="5">
    <source>
        <dbReference type="ARBA" id="ARBA00022840"/>
    </source>
</evidence>
<dbReference type="InterPro" id="IPR023214">
    <property type="entry name" value="HAD_sf"/>
</dbReference>
<feature type="transmembrane region" description="Helical" evidence="10">
    <location>
        <begin position="705"/>
        <end position="727"/>
    </location>
</feature>
<sequence>MPPLIPDTPHAKPVEELTARMSVSPERGLSAEEAARRQKVYGPNHLRQRKPRNLLSILLAQFQSVVVYLLAAAAALALAMGDLPEALAILVVLLINGLIGFLTEAQATRSMEALRRLAETRCRVRRGGQDQMIAAQDLVPGDIVVLEAGDVVTADLRLIRCAGMQADESILTGEAVPVDKDSAPVPADTDLAERRSMAWKGTAITRGTGEGLVIGTGMETEIGRISRLVQEAQPEATPLEARLDRLGQKLVWLMLALAGVTILAGLLRGHPLGEIVQTGVALAIAAVPEGLPVVATLCLARGMWRMARRNAVINRLSSVETLGATTLILTDKTGTLTENRMTVVRYLTEDGAHTIPPGTVAPPAPGSALELAMRIGALCNSADIAEHAETVPTGDPMEVALLSMAQRAGLAQGPDGPVTEHAFDPERMMMTHVHAEGAGFLYAVKGAPEAVIAAAEQELTPEGPRPLSPEVRADWRSRAQAMASEGLRCLALAMKHDPLPDAAPYAGLTLVALVALADPLRADIPDAIAACHRAGIRVIMLTGDHAATATRIASDAGIGDGETVALTGKDLAGFDPAQLDGPEAKRVGQSAVFARITPETKLALVRFFQNAGHVVAMTGDGVNDAPALRKADIGIAMGQRGTEVAREAADVVLRDDSFATIIAAVREGRIIFDNIRKFVVYLMSCNISEVLVVGLAVGAGLPAPLLPLQILFLNLVTDIFPAFALGLSRGDASVLERAPRDPAEPIMRRADWRRVIVLGGAITLATIAAFLLALRHLALPPHQAVTVAFLTLALAQLWNVFNARAPGRRALRDGDIDNPYVWGAIALCLLLIAGAVLIPGLATLLQLPYPGHTGVLLALGMSLVPLIFGAAYLVRAHD</sequence>
<dbReference type="InterPro" id="IPR004014">
    <property type="entry name" value="ATPase_P-typ_cation-transptr_N"/>
</dbReference>
<dbReference type="InterPro" id="IPR018303">
    <property type="entry name" value="ATPase_P-typ_P_site"/>
</dbReference>
<dbReference type="InterPro" id="IPR044492">
    <property type="entry name" value="P_typ_ATPase_HD_dom"/>
</dbReference>
<keyword evidence="13" id="KW-1185">Reference proteome</keyword>
<comment type="subcellular location">
    <subcellularLocation>
        <location evidence="1">Endomembrane system</location>
        <topology evidence="1">Multi-pass membrane protein</topology>
    </subcellularLocation>
</comment>
<feature type="transmembrane region" description="Helical" evidence="10">
    <location>
        <begin position="86"/>
        <end position="107"/>
    </location>
</feature>
<keyword evidence="2" id="KW-0597">Phosphoprotein</keyword>
<dbReference type="SUPFAM" id="SSF81660">
    <property type="entry name" value="Metal cation-transporting ATPase, ATP-binding domain N"/>
    <property type="match status" value="1"/>
</dbReference>
<proteinExistence type="predicted"/>
<dbReference type="PRINTS" id="PR00120">
    <property type="entry name" value="HATPASE"/>
</dbReference>
<dbReference type="InterPro" id="IPR036412">
    <property type="entry name" value="HAD-like_sf"/>
</dbReference>
<dbReference type="InterPro" id="IPR023299">
    <property type="entry name" value="ATPase_P-typ_cyto_dom_N"/>
</dbReference>
<protein>
    <submittedName>
        <fullName evidence="12">ATPase</fullName>
    </submittedName>
</protein>
<feature type="transmembrane region" description="Helical" evidence="10">
    <location>
        <begin position="821"/>
        <end position="842"/>
    </location>
</feature>
<dbReference type="PRINTS" id="PR00119">
    <property type="entry name" value="CATATPASE"/>
</dbReference>
<feature type="transmembrane region" description="Helical" evidence="10">
    <location>
        <begin position="755"/>
        <end position="778"/>
    </location>
</feature>
<keyword evidence="3 10" id="KW-0812">Transmembrane</keyword>
<dbReference type="FunFam" id="2.70.150.10:FF:000160">
    <property type="entry name" value="Sarcoplasmic/endoplasmic reticulum calcium ATPase 1"/>
    <property type="match status" value="1"/>
</dbReference>
<dbReference type="KEGG" id="ceh:CEW89_04145"/>
<dbReference type="Pfam" id="PF13246">
    <property type="entry name" value="Cation_ATPase"/>
    <property type="match status" value="1"/>
</dbReference>
<dbReference type="SUPFAM" id="SSF81665">
    <property type="entry name" value="Calcium ATPase, transmembrane domain M"/>
    <property type="match status" value="1"/>
</dbReference>
<dbReference type="InterPro" id="IPR059000">
    <property type="entry name" value="ATPase_P-type_domA"/>
</dbReference>
<dbReference type="SMART" id="SM00831">
    <property type="entry name" value="Cation_ATPase_N"/>
    <property type="match status" value="1"/>
</dbReference>
<dbReference type="Gene3D" id="2.70.150.10">
    <property type="entry name" value="Calcium-transporting ATPase, cytoplasmic transduction domain A"/>
    <property type="match status" value="1"/>
</dbReference>
<evidence type="ECO:0000256" key="8">
    <source>
        <dbReference type="ARBA" id="ARBA00022989"/>
    </source>
</evidence>
<keyword evidence="7" id="KW-1278">Translocase</keyword>
<evidence type="ECO:0000256" key="4">
    <source>
        <dbReference type="ARBA" id="ARBA00022741"/>
    </source>
</evidence>
<dbReference type="InterPro" id="IPR001757">
    <property type="entry name" value="P_typ_ATPase"/>
</dbReference>
<keyword evidence="6" id="KW-0460">Magnesium</keyword>
<dbReference type="EMBL" id="CP022196">
    <property type="protein sequence ID" value="ATG46821.1"/>
    <property type="molecule type" value="Genomic_DNA"/>
</dbReference>
<feature type="transmembrane region" description="Helical" evidence="10">
    <location>
        <begin position="784"/>
        <end position="801"/>
    </location>
</feature>
<dbReference type="Gene3D" id="3.40.1110.10">
    <property type="entry name" value="Calcium-transporting ATPase, cytoplasmic domain N"/>
    <property type="match status" value="1"/>
</dbReference>
<dbReference type="SFLD" id="SFLDF00027">
    <property type="entry name" value="p-type_atpase"/>
    <property type="match status" value="1"/>
</dbReference>
<dbReference type="PANTHER" id="PTHR42861">
    <property type="entry name" value="CALCIUM-TRANSPORTING ATPASE"/>
    <property type="match status" value="1"/>
</dbReference>
<dbReference type="InterPro" id="IPR023298">
    <property type="entry name" value="ATPase_P-typ_TM_dom_sf"/>
</dbReference>
<keyword evidence="5" id="KW-0067">ATP-binding</keyword>
<gene>
    <name evidence="12" type="ORF">CEW89_04145</name>
</gene>